<dbReference type="SMART" id="SM00829">
    <property type="entry name" value="PKS_ER"/>
    <property type="match status" value="1"/>
</dbReference>
<gene>
    <name evidence="3" type="ORF">E2626_16360</name>
</gene>
<dbReference type="InterPro" id="IPR051603">
    <property type="entry name" value="Zinc-ADH_QOR/CCCR"/>
</dbReference>
<sequence length="326" mass="35714">MKALLLKDKGQWREMKVEEFDKPVPANDEILVKVKAAGLNPVDYKTGQNGSPAWSYPHILGLDAAGVVEETGSGVSDIKEGDRVVVLADMARKGAFAEYLVTKAHTVSKLPENMSYRDAAALPVAAYTAYQALFYKLHIQKEKSILIHAGAGGVGGFAIQLAKYAGLKVITTASEENHDHVKNLGADYAIDYKKEDFVQKTKEYTDELGVNYILDTVGRENATKSLEALAFNGHIAFIAGQPEMNESISFAHPISFHHVALGSVYQSGNREEEMSLKLIGDHLLELLDKGKIKSLVEQVITLNEVPKGLEELETRKVKGKIVAEIH</sequence>
<evidence type="ECO:0000313" key="3">
    <source>
        <dbReference type="EMBL" id="TFD97725.1"/>
    </source>
</evidence>
<dbReference type="InterPro" id="IPR013154">
    <property type="entry name" value="ADH-like_N"/>
</dbReference>
<dbReference type="PANTHER" id="PTHR44154">
    <property type="entry name" value="QUINONE OXIDOREDUCTASE"/>
    <property type="match status" value="1"/>
</dbReference>
<dbReference type="InterPro" id="IPR020843">
    <property type="entry name" value="ER"/>
</dbReference>
<dbReference type="InterPro" id="IPR011032">
    <property type="entry name" value="GroES-like_sf"/>
</dbReference>
<evidence type="ECO:0000256" key="1">
    <source>
        <dbReference type="ARBA" id="ARBA00022857"/>
    </source>
</evidence>
<comment type="caution">
    <text evidence="3">The sequence shown here is derived from an EMBL/GenBank/DDBJ whole genome shotgun (WGS) entry which is preliminary data.</text>
</comment>
<keyword evidence="1" id="KW-0521">NADP</keyword>
<dbReference type="CDD" id="cd08271">
    <property type="entry name" value="MDR5"/>
    <property type="match status" value="1"/>
</dbReference>
<reference evidence="3 4" key="1">
    <citation type="submission" date="2019-03" db="EMBL/GenBank/DDBJ databases">
        <authorList>
            <person name="Yang Y."/>
        </authorList>
    </citation>
    <scope>NUCLEOTIDE SEQUENCE [LARGE SCALE GENOMIC DNA]</scope>
    <source>
        <strain evidence="3 4">ASL-1</strain>
    </source>
</reference>
<dbReference type="OrthoDB" id="9792162at2"/>
<dbReference type="RefSeq" id="WP_134383143.1">
    <property type="nucleotide sequence ID" value="NZ_SORX01000016.1"/>
</dbReference>
<dbReference type="Gene3D" id="3.40.50.720">
    <property type="entry name" value="NAD(P)-binding Rossmann-like Domain"/>
    <property type="match status" value="1"/>
</dbReference>
<dbReference type="Pfam" id="PF08240">
    <property type="entry name" value="ADH_N"/>
    <property type="match status" value="1"/>
</dbReference>
<organism evidence="3 4">
    <name type="scientific">Jeotgalibacillus salarius</name>
    <dbReference type="NCBI Taxonomy" id="546023"/>
    <lineage>
        <taxon>Bacteria</taxon>
        <taxon>Bacillati</taxon>
        <taxon>Bacillota</taxon>
        <taxon>Bacilli</taxon>
        <taxon>Bacillales</taxon>
        <taxon>Caryophanaceae</taxon>
        <taxon>Jeotgalibacillus</taxon>
    </lineage>
</organism>
<proteinExistence type="predicted"/>
<dbReference type="PANTHER" id="PTHR44154:SF1">
    <property type="entry name" value="QUINONE OXIDOREDUCTASE"/>
    <property type="match status" value="1"/>
</dbReference>
<accession>A0A4Y8L4Z9</accession>
<dbReference type="Pfam" id="PF00107">
    <property type="entry name" value="ADH_zinc_N"/>
    <property type="match status" value="1"/>
</dbReference>
<keyword evidence="4" id="KW-1185">Reference proteome</keyword>
<dbReference type="InterPro" id="IPR036291">
    <property type="entry name" value="NAD(P)-bd_dom_sf"/>
</dbReference>
<feature type="domain" description="Enoyl reductase (ER)" evidence="2">
    <location>
        <begin position="10"/>
        <end position="323"/>
    </location>
</feature>
<name>A0A4Y8L4Z9_9BACL</name>
<dbReference type="InterPro" id="IPR013149">
    <property type="entry name" value="ADH-like_C"/>
</dbReference>
<dbReference type="SUPFAM" id="SSF50129">
    <property type="entry name" value="GroES-like"/>
    <property type="match status" value="1"/>
</dbReference>
<dbReference type="Proteomes" id="UP000297776">
    <property type="component" value="Unassembled WGS sequence"/>
</dbReference>
<dbReference type="AlphaFoldDB" id="A0A4Y8L4Z9"/>
<dbReference type="EMBL" id="SORX01000016">
    <property type="protein sequence ID" value="TFD97725.1"/>
    <property type="molecule type" value="Genomic_DNA"/>
</dbReference>
<protein>
    <submittedName>
        <fullName evidence="3">Zinc-binding alcohol dehydrogenase</fullName>
    </submittedName>
</protein>
<dbReference type="GO" id="GO:0016491">
    <property type="term" value="F:oxidoreductase activity"/>
    <property type="evidence" value="ECO:0007669"/>
    <property type="project" value="InterPro"/>
</dbReference>
<dbReference type="Gene3D" id="3.90.180.10">
    <property type="entry name" value="Medium-chain alcohol dehydrogenases, catalytic domain"/>
    <property type="match status" value="1"/>
</dbReference>
<evidence type="ECO:0000259" key="2">
    <source>
        <dbReference type="SMART" id="SM00829"/>
    </source>
</evidence>
<evidence type="ECO:0000313" key="4">
    <source>
        <dbReference type="Proteomes" id="UP000297776"/>
    </source>
</evidence>
<dbReference type="SUPFAM" id="SSF51735">
    <property type="entry name" value="NAD(P)-binding Rossmann-fold domains"/>
    <property type="match status" value="1"/>
</dbReference>